<evidence type="ECO:0000256" key="3">
    <source>
        <dbReference type="ARBA" id="ARBA00023161"/>
    </source>
</evidence>
<comment type="similarity">
    <text evidence="2">Belongs to the RENT3 family.</text>
</comment>
<dbReference type="InterPro" id="IPR012677">
    <property type="entry name" value="Nucleotide-bd_a/b_plait_sf"/>
</dbReference>
<dbReference type="CDD" id="cd12455">
    <property type="entry name" value="RRM_like_Smg4_UPF3"/>
    <property type="match status" value="1"/>
</dbReference>
<dbReference type="PANTHER" id="PTHR13112:SF0">
    <property type="entry name" value="FI21285P1"/>
    <property type="match status" value="1"/>
</dbReference>
<dbReference type="Pfam" id="PF03467">
    <property type="entry name" value="Smg4_UPF3"/>
    <property type="match status" value="1"/>
</dbReference>
<dbReference type="InterPro" id="IPR005120">
    <property type="entry name" value="UPF3_dom"/>
</dbReference>
<accession>A0A8H4VMA5</accession>
<dbReference type="GO" id="GO:0000184">
    <property type="term" value="P:nuclear-transcribed mRNA catabolic process, nonsense-mediated decay"/>
    <property type="evidence" value="ECO:0007669"/>
    <property type="project" value="UniProtKB-KW"/>
</dbReference>
<protein>
    <recommendedName>
        <fullName evidence="6">UPF3 domain-containing protein</fullName>
    </recommendedName>
</protein>
<dbReference type="AlphaFoldDB" id="A0A8H4VMA5"/>
<dbReference type="InterPro" id="IPR039722">
    <property type="entry name" value="Upf3"/>
</dbReference>
<keyword evidence="8" id="KW-1185">Reference proteome</keyword>
<dbReference type="PANTHER" id="PTHR13112">
    <property type="entry name" value="UPF3 REGULATOR OF NONSENSE TRANSCRIPTS-LIKE PROTEIN"/>
    <property type="match status" value="1"/>
</dbReference>
<feature type="compositionally biased region" description="Basic and acidic residues" evidence="5">
    <location>
        <begin position="390"/>
        <end position="401"/>
    </location>
</feature>
<keyword evidence="4" id="KW-0539">Nucleus</keyword>
<dbReference type="GO" id="GO:0045727">
    <property type="term" value="P:positive regulation of translation"/>
    <property type="evidence" value="ECO:0007669"/>
    <property type="project" value="TreeGrafter"/>
</dbReference>
<feature type="compositionally biased region" description="Low complexity" evidence="5">
    <location>
        <begin position="287"/>
        <end position="318"/>
    </location>
</feature>
<feature type="region of interest" description="Disordered" evidence="5">
    <location>
        <begin position="385"/>
        <end position="556"/>
    </location>
</feature>
<comment type="caution">
    <text evidence="7">The sequence shown here is derived from an EMBL/GenBank/DDBJ whole genome shotgun (WGS) entry which is preliminary data.</text>
</comment>
<dbReference type="GO" id="GO:0005737">
    <property type="term" value="C:cytoplasm"/>
    <property type="evidence" value="ECO:0007669"/>
    <property type="project" value="TreeGrafter"/>
</dbReference>
<feature type="region of interest" description="Disordered" evidence="5">
    <location>
        <begin position="233"/>
        <end position="369"/>
    </location>
</feature>
<feature type="compositionally biased region" description="Basic and acidic residues" evidence="5">
    <location>
        <begin position="13"/>
        <end position="31"/>
    </location>
</feature>
<evidence type="ECO:0000256" key="4">
    <source>
        <dbReference type="ARBA" id="ARBA00023242"/>
    </source>
</evidence>
<evidence type="ECO:0000256" key="5">
    <source>
        <dbReference type="SAM" id="MobiDB-lite"/>
    </source>
</evidence>
<keyword evidence="3" id="KW-0866">Nonsense-mediated mRNA decay</keyword>
<evidence type="ECO:0000256" key="2">
    <source>
        <dbReference type="ARBA" id="ARBA00005991"/>
    </source>
</evidence>
<feature type="compositionally biased region" description="Low complexity" evidence="5">
    <location>
        <begin position="511"/>
        <end position="528"/>
    </location>
</feature>
<feature type="compositionally biased region" description="Low complexity" evidence="5">
    <location>
        <begin position="345"/>
        <end position="361"/>
    </location>
</feature>
<dbReference type="SUPFAM" id="SSF54928">
    <property type="entry name" value="RNA-binding domain, RBD"/>
    <property type="match status" value="1"/>
</dbReference>
<feature type="compositionally biased region" description="Low complexity" evidence="5">
    <location>
        <begin position="447"/>
        <end position="456"/>
    </location>
</feature>
<dbReference type="Proteomes" id="UP000521872">
    <property type="component" value="Unassembled WGS sequence"/>
</dbReference>
<name>A0A8H4VMA5_9AGAR</name>
<feature type="domain" description="UPF3" evidence="6">
    <location>
        <begin position="37"/>
        <end position="149"/>
    </location>
</feature>
<feature type="compositionally biased region" description="Basic and acidic residues" evidence="5">
    <location>
        <begin position="322"/>
        <end position="331"/>
    </location>
</feature>
<feature type="compositionally biased region" description="Gly residues" evidence="5">
    <location>
        <begin position="537"/>
        <end position="556"/>
    </location>
</feature>
<feature type="compositionally biased region" description="Basic residues" evidence="5">
    <location>
        <begin position="457"/>
        <end position="466"/>
    </location>
</feature>
<dbReference type="Gene3D" id="3.30.70.330">
    <property type="match status" value="1"/>
</dbReference>
<feature type="compositionally biased region" description="Basic and acidic residues" evidence="5">
    <location>
        <begin position="436"/>
        <end position="446"/>
    </location>
</feature>
<sequence>MSTTPAPSKAQKSRKEKEKDKEREREKDRKAGSLPTERLKTVVRRLPPNLPEDIFWQTVQPWVTDDTATWKVYYPGKLRKKLNKENIPSRAYIAFKTEEQVHLFSQGYDGHVFRDKAGVESQAVVEFAPYQKVPSEKRKPDTRNATIEKGMPIIFLRGNGPEYVLADEDYISFIESLKASENTEPVSLESLIASTQPPPPPKTTPLLEALKAEKSRESIMRAHAHYNQNYNRILKKNAPPPPTPKQAVETPSNGKKSAKKGQAPNGVPASPTRQNGKEGAPSTSKGSANAPPSANSATQSKPTKAAKPPRAPAPSKGANEAKTNKNAEETSRTTAPVAIATPSKPATDAVAPSPATATAPPRRTRPVLGLGSRQFEAALSGVAGLANAASERKRKEKEREAQATSPASASANSITNAAPAAAQASANANANFARIDASDSEEKDKPVSSVSTLPTSPRKKTRRGNRGRGNAPADGGGESQQVKVPAILQRADAPPAILQKDAHRTPNSVLPAPSTVTASSSVNSANNTRGGGRRGRGGGGRGGPGRGGAPSAPRGG</sequence>
<organism evidence="7 8">
    <name type="scientific">Agrocybe pediades</name>
    <dbReference type="NCBI Taxonomy" id="84607"/>
    <lineage>
        <taxon>Eukaryota</taxon>
        <taxon>Fungi</taxon>
        <taxon>Dikarya</taxon>
        <taxon>Basidiomycota</taxon>
        <taxon>Agaricomycotina</taxon>
        <taxon>Agaricomycetes</taxon>
        <taxon>Agaricomycetidae</taxon>
        <taxon>Agaricales</taxon>
        <taxon>Agaricineae</taxon>
        <taxon>Strophariaceae</taxon>
        <taxon>Agrocybe</taxon>
    </lineage>
</organism>
<evidence type="ECO:0000313" key="8">
    <source>
        <dbReference type="Proteomes" id="UP000521872"/>
    </source>
</evidence>
<dbReference type="InterPro" id="IPR035979">
    <property type="entry name" value="RBD_domain_sf"/>
</dbReference>
<gene>
    <name evidence="7" type="ORF">D9613_011097</name>
</gene>
<feature type="compositionally biased region" description="Low complexity" evidence="5">
    <location>
        <begin position="402"/>
        <end position="431"/>
    </location>
</feature>
<dbReference type="GO" id="GO:0005730">
    <property type="term" value="C:nucleolus"/>
    <property type="evidence" value="ECO:0007669"/>
    <property type="project" value="TreeGrafter"/>
</dbReference>
<evidence type="ECO:0000256" key="1">
    <source>
        <dbReference type="ARBA" id="ARBA00004123"/>
    </source>
</evidence>
<evidence type="ECO:0000259" key="6">
    <source>
        <dbReference type="Pfam" id="PF03467"/>
    </source>
</evidence>
<dbReference type="GO" id="GO:0003729">
    <property type="term" value="F:mRNA binding"/>
    <property type="evidence" value="ECO:0007669"/>
    <property type="project" value="TreeGrafter"/>
</dbReference>
<reference evidence="7 8" key="1">
    <citation type="submission" date="2019-12" db="EMBL/GenBank/DDBJ databases">
        <authorList>
            <person name="Floudas D."/>
            <person name="Bentzer J."/>
            <person name="Ahren D."/>
            <person name="Johansson T."/>
            <person name="Persson P."/>
            <person name="Tunlid A."/>
        </authorList>
    </citation>
    <scope>NUCLEOTIDE SEQUENCE [LARGE SCALE GENOMIC DNA]</scope>
    <source>
        <strain evidence="7 8">CBS 102.39</strain>
    </source>
</reference>
<comment type="subcellular location">
    <subcellularLocation>
        <location evidence="1">Nucleus</location>
    </subcellularLocation>
</comment>
<proteinExistence type="inferred from homology"/>
<evidence type="ECO:0000313" key="7">
    <source>
        <dbReference type="EMBL" id="KAF4613079.1"/>
    </source>
</evidence>
<feature type="region of interest" description="Disordered" evidence="5">
    <location>
        <begin position="1"/>
        <end position="38"/>
    </location>
</feature>
<dbReference type="EMBL" id="JAACJL010000046">
    <property type="protein sequence ID" value="KAF4613079.1"/>
    <property type="molecule type" value="Genomic_DNA"/>
</dbReference>